<dbReference type="EMBL" id="JABVED010000024">
    <property type="protein sequence ID" value="MBC6451150.1"/>
    <property type="molecule type" value="Genomic_DNA"/>
</dbReference>
<comment type="caution">
    <text evidence="1">The sequence shown here is derived from an EMBL/GenBank/DDBJ whole genome shotgun (WGS) entry which is preliminary data.</text>
</comment>
<accession>A0ABR7LEK7</accession>
<dbReference type="Proteomes" id="UP000734823">
    <property type="component" value="Unassembled WGS sequence"/>
</dbReference>
<reference evidence="1 2" key="1">
    <citation type="submission" date="2020-06" db="EMBL/GenBank/DDBJ databases">
        <title>Actinokineospora xiongansis sp. nov., isolated from soil of Baiyangdian.</title>
        <authorList>
            <person name="Zhang X."/>
        </authorList>
    </citation>
    <scope>NUCLEOTIDE SEQUENCE [LARGE SCALE GENOMIC DNA]</scope>
    <source>
        <strain evidence="1 2">HBU206404</strain>
    </source>
</reference>
<keyword evidence="2" id="KW-1185">Reference proteome</keyword>
<gene>
    <name evidence="1" type="ORF">GPZ80_28710</name>
</gene>
<dbReference type="RefSeq" id="WP_187224222.1">
    <property type="nucleotide sequence ID" value="NZ_JABVED010000024.1"/>
</dbReference>
<protein>
    <recommendedName>
        <fullName evidence="3">F-box domain-containing protein</fullName>
    </recommendedName>
</protein>
<proteinExistence type="predicted"/>
<evidence type="ECO:0000313" key="1">
    <source>
        <dbReference type="EMBL" id="MBC6451150.1"/>
    </source>
</evidence>
<evidence type="ECO:0008006" key="3">
    <source>
        <dbReference type="Google" id="ProtNLM"/>
    </source>
</evidence>
<sequence>MSNPIELADLPPELQSHLVEFMDQQTLLVALQTLPAIQARAHAWARLHQLRAAMPAARQAALVAQQAAQDATDALIESMYNDQFGGSG</sequence>
<organism evidence="1 2">
    <name type="scientific">Actinokineospora xionganensis</name>
    <dbReference type="NCBI Taxonomy" id="2684470"/>
    <lineage>
        <taxon>Bacteria</taxon>
        <taxon>Bacillati</taxon>
        <taxon>Actinomycetota</taxon>
        <taxon>Actinomycetes</taxon>
        <taxon>Pseudonocardiales</taxon>
        <taxon>Pseudonocardiaceae</taxon>
        <taxon>Actinokineospora</taxon>
    </lineage>
</organism>
<evidence type="ECO:0000313" key="2">
    <source>
        <dbReference type="Proteomes" id="UP000734823"/>
    </source>
</evidence>
<name>A0ABR7LEK7_9PSEU</name>